<name>U5D8M5_AMBTC</name>
<reference evidence="3" key="1">
    <citation type="journal article" date="2013" name="Science">
        <title>The Amborella genome and the evolution of flowering plants.</title>
        <authorList>
            <consortium name="Amborella Genome Project"/>
        </authorList>
    </citation>
    <scope>NUCLEOTIDE SEQUENCE [LARGE SCALE GENOMIC DNA]</scope>
</reference>
<proteinExistence type="predicted"/>
<dbReference type="HOGENOM" id="CLU_055525_1_0_1"/>
<dbReference type="Proteomes" id="UP000017836">
    <property type="component" value="Unassembled WGS sequence"/>
</dbReference>
<dbReference type="SMART" id="SM00256">
    <property type="entry name" value="FBOX"/>
    <property type="match status" value="1"/>
</dbReference>
<evidence type="ECO:0000313" key="2">
    <source>
        <dbReference type="EMBL" id="ERN18834.1"/>
    </source>
</evidence>
<dbReference type="InterPro" id="IPR050796">
    <property type="entry name" value="SCF_F-box_component"/>
</dbReference>
<dbReference type="OrthoDB" id="1582872at2759"/>
<evidence type="ECO:0000313" key="3">
    <source>
        <dbReference type="Proteomes" id="UP000017836"/>
    </source>
</evidence>
<dbReference type="GO" id="GO:0004842">
    <property type="term" value="F:ubiquitin-protein transferase activity"/>
    <property type="evidence" value="ECO:0000318"/>
    <property type="project" value="GO_Central"/>
</dbReference>
<dbReference type="EMBL" id="KI392078">
    <property type="protein sequence ID" value="ERN18834.1"/>
    <property type="molecule type" value="Genomic_DNA"/>
</dbReference>
<keyword evidence="3" id="KW-1185">Reference proteome</keyword>
<dbReference type="PANTHER" id="PTHR31672">
    <property type="entry name" value="BNACNNG10540D PROTEIN"/>
    <property type="match status" value="1"/>
</dbReference>
<dbReference type="SUPFAM" id="SSF81383">
    <property type="entry name" value="F-box domain"/>
    <property type="match status" value="1"/>
</dbReference>
<dbReference type="Pfam" id="PF08268">
    <property type="entry name" value="FBA_3"/>
    <property type="match status" value="1"/>
</dbReference>
<dbReference type="InterPro" id="IPR013187">
    <property type="entry name" value="F-box-assoc_dom_typ3"/>
</dbReference>
<dbReference type="OMA" id="CHPHISR"/>
<protein>
    <recommendedName>
        <fullName evidence="1">F-box domain-containing protein</fullName>
    </recommendedName>
</protein>
<dbReference type="InterPro" id="IPR036047">
    <property type="entry name" value="F-box-like_dom_sf"/>
</dbReference>
<dbReference type="AlphaFoldDB" id="U5D8M5"/>
<dbReference type="Gene3D" id="1.20.1280.50">
    <property type="match status" value="1"/>
</dbReference>
<dbReference type="GO" id="GO:0031146">
    <property type="term" value="P:SCF-dependent proteasomal ubiquitin-dependent protein catabolic process"/>
    <property type="evidence" value="ECO:0000318"/>
    <property type="project" value="GO_Central"/>
</dbReference>
<dbReference type="PROSITE" id="PS50181">
    <property type="entry name" value="FBOX"/>
    <property type="match status" value="1"/>
</dbReference>
<feature type="domain" description="F-box" evidence="1">
    <location>
        <begin position="2"/>
        <end position="48"/>
    </location>
</feature>
<dbReference type="InterPro" id="IPR001810">
    <property type="entry name" value="F-box_dom"/>
</dbReference>
<dbReference type="Pfam" id="PF00646">
    <property type="entry name" value="F-box"/>
    <property type="match status" value="1"/>
</dbReference>
<dbReference type="Gramene" id="ERN18834">
    <property type="protein sequence ID" value="ERN18834"/>
    <property type="gene ID" value="AMTR_s00067p00120530"/>
</dbReference>
<gene>
    <name evidence="2" type="ORF">AMTR_s00067p00120530</name>
</gene>
<organism evidence="2 3">
    <name type="scientific">Amborella trichopoda</name>
    <dbReference type="NCBI Taxonomy" id="13333"/>
    <lineage>
        <taxon>Eukaryota</taxon>
        <taxon>Viridiplantae</taxon>
        <taxon>Streptophyta</taxon>
        <taxon>Embryophyta</taxon>
        <taxon>Tracheophyta</taxon>
        <taxon>Spermatophyta</taxon>
        <taxon>Magnoliopsida</taxon>
        <taxon>Amborellales</taxon>
        <taxon>Amborellaceae</taxon>
        <taxon>Amborella</taxon>
    </lineage>
</organism>
<evidence type="ECO:0000259" key="1">
    <source>
        <dbReference type="PROSITE" id="PS50181"/>
    </source>
</evidence>
<sequence>MGSLSTDLPDDLMIKILSQLPVESILRFKSVSQSWNSLLSSSSFATTHSLSSSALSPTFPLLVLEHLISYIPPSQPLPLSNPTFSGHLTLIFQPKSDSSNLACSQGMVCFQDFASSESFDLFVGNPATGNFAALPAPSQYFIVLTPGFDVDPISRNFKILAFGYPAMGISFQGGQWFLFCSIASNWRPIREISIQSLVPYFDCRCRYGEKMVCIRNTFYTICHDGPKVVAFDVERKTWDQILTPENADQNNFFQIQLWNGRVSVSQILEGFILKMWVLSEEKNWVQVIQLGLESSISSNLDMMYYDMRPVLLMGDTLFIRWRLKEESVIAYNVKNQTHRLILEGYPLHSVSNFEPYRPTLFSL</sequence>
<dbReference type="PANTHER" id="PTHR31672:SF13">
    <property type="entry name" value="F-BOX PROTEIN CPR30-LIKE"/>
    <property type="match status" value="1"/>
</dbReference>
<accession>U5D8M5</accession>